<protein>
    <submittedName>
        <fullName evidence="1">Uncharacterized protein</fullName>
    </submittedName>
</protein>
<comment type="caution">
    <text evidence="1">The sequence shown here is derived from an EMBL/GenBank/DDBJ whole genome shotgun (WGS) entry which is preliminary data.</text>
</comment>
<dbReference type="RefSeq" id="WP_220091458.1">
    <property type="nucleotide sequence ID" value="NZ_JACHWI010000013.1"/>
</dbReference>
<reference evidence="1 2" key="1">
    <citation type="submission" date="2018-06" db="EMBL/GenBank/DDBJ databases">
        <title>Genomic Encyclopedia of Type Strains, Phase III (KMG-III): the genomes of soil and plant-associated and newly described type strains.</title>
        <authorList>
            <person name="Whitman W."/>
        </authorList>
    </citation>
    <scope>NUCLEOTIDE SEQUENCE [LARGE SCALE GENOMIC DNA]</scope>
    <source>
        <strain evidence="1 2">CGMCC 4.7090</strain>
    </source>
</reference>
<dbReference type="AlphaFoldDB" id="A0A327Z4P9"/>
<sequence>MPIAVVRDRTGDRHIAIVESVQRGMATPAFDQGRIVYDPKGSGLSEHGVHHFHGLILRAYEEDPGRGHRKGSGT</sequence>
<organism evidence="1 2">
    <name type="scientific">Actinoplanes lutulentus</name>
    <dbReference type="NCBI Taxonomy" id="1287878"/>
    <lineage>
        <taxon>Bacteria</taxon>
        <taxon>Bacillati</taxon>
        <taxon>Actinomycetota</taxon>
        <taxon>Actinomycetes</taxon>
        <taxon>Micromonosporales</taxon>
        <taxon>Micromonosporaceae</taxon>
        <taxon>Actinoplanes</taxon>
    </lineage>
</organism>
<dbReference type="SUPFAM" id="SSF55961">
    <property type="entry name" value="Bet v1-like"/>
    <property type="match status" value="1"/>
</dbReference>
<proteinExistence type="predicted"/>
<evidence type="ECO:0000313" key="2">
    <source>
        <dbReference type="Proteomes" id="UP000249341"/>
    </source>
</evidence>
<dbReference type="Proteomes" id="UP000249341">
    <property type="component" value="Unassembled WGS sequence"/>
</dbReference>
<name>A0A327Z4P9_9ACTN</name>
<dbReference type="EMBL" id="QLMJ01000017">
    <property type="protein sequence ID" value="RAK29765.1"/>
    <property type="molecule type" value="Genomic_DNA"/>
</dbReference>
<gene>
    <name evidence="1" type="ORF">B0I29_11791</name>
</gene>
<evidence type="ECO:0000313" key="1">
    <source>
        <dbReference type="EMBL" id="RAK29765.1"/>
    </source>
</evidence>
<keyword evidence="2" id="KW-1185">Reference proteome</keyword>
<dbReference type="Gene3D" id="3.90.380.10">
    <property type="entry name" value="Naphthalene 1,2-dioxygenase Alpha Subunit, Chain A, domain 1"/>
    <property type="match status" value="1"/>
</dbReference>
<accession>A0A327Z4P9</accession>